<keyword evidence="3" id="KW-1185">Reference proteome</keyword>
<dbReference type="AlphaFoldDB" id="A0A1Y1XQ63"/>
<feature type="transmembrane region" description="Helical" evidence="1">
    <location>
        <begin position="56"/>
        <end position="81"/>
    </location>
</feature>
<evidence type="ECO:0000313" key="2">
    <source>
        <dbReference type="EMBL" id="ORX87882.1"/>
    </source>
</evidence>
<feature type="transmembrane region" description="Helical" evidence="1">
    <location>
        <begin position="28"/>
        <end position="50"/>
    </location>
</feature>
<reference evidence="2 3" key="2">
    <citation type="submission" date="2016-08" db="EMBL/GenBank/DDBJ databases">
        <title>Pervasive Adenine N6-methylation of Active Genes in Fungi.</title>
        <authorList>
            <consortium name="DOE Joint Genome Institute"/>
            <person name="Mondo S.J."/>
            <person name="Dannebaum R.O."/>
            <person name="Kuo R.C."/>
            <person name="Labutti K."/>
            <person name="Haridas S."/>
            <person name="Kuo A."/>
            <person name="Salamov A."/>
            <person name="Ahrendt S.R."/>
            <person name="Lipzen A."/>
            <person name="Sullivan W."/>
            <person name="Andreopoulos W.B."/>
            <person name="Clum A."/>
            <person name="Lindquist E."/>
            <person name="Daum C."/>
            <person name="Ramamoorthy G.K."/>
            <person name="Gryganskyi A."/>
            <person name="Culley D."/>
            <person name="Magnuson J.K."/>
            <person name="James T.Y."/>
            <person name="O'Malley M.A."/>
            <person name="Stajich J.E."/>
            <person name="Spatafora J.W."/>
            <person name="Visel A."/>
            <person name="Grigoriev I.V."/>
        </authorList>
    </citation>
    <scope>NUCLEOTIDE SEQUENCE [LARGE SCALE GENOMIC DNA]</scope>
    <source>
        <strain evidence="2 3">S4</strain>
    </source>
</reference>
<dbReference type="EMBL" id="MCFG01000004">
    <property type="protein sequence ID" value="ORX87882.1"/>
    <property type="molecule type" value="Genomic_DNA"/>
</dbReference>
<protein>
    <submittedName>
        <fullName evidence="2">Uncharacterized protein</fullName>
    </submittedName>
</protein>
<accession>A0A1Y1XQ63</accession>
<keyword evidence="1" id="KW-1133">Transmembrane helix</keyword>
<sequence>MFSLKRTKFFRDKSKFCLFYFLSHDKSAFASTVLMFALGGVIHFFNLMIYDAINENLIYISYIFGMCTIISMIFFLCGIVLKKITFIRQINFGLAIYLIFSFVSFCCNFITIIFSNTFSYWYDLGFFYYWDYLEQHPDTEKTNKEIRSCILHTLYIKLIDDKEVDLAERVSLINEVNVKKSNNTMWECSSRVSNTNSGSSLEIITR</sequence>
<gene>
    <name evidence="2" type="ORF">BCR32DRAFT_274090</name>
</gene>
<proteinExistence type="predicted"/>
<name>A0A1Y1XQ63_9FUNG</name>
<organism evidence="2 3">
    <name type="scientific">Anaeromyces robustus</name>
    <dbReference type="NCBI Taxonomy" id="1754192"/>
    <lineage>
        <taxon>Eukaryota</taxon>
        <taxon>Fungi</taxon>
        <taxon>Fungi incertae sedis</taxon>
        <taxon>Chytridiomycota</taxon>
        <taxon>Chytridiomycota incertae sedis</taxon>
        <taxon>Neocallimastigomycetes</taxon>
        <taxon>Neocallimastigales</taxon>
        <taxon>Neocallimastigaceae</taxon>
        <taxon>Anaeromyces</taxon>
    </lineage>
</organism>
<evidence type="ECO:0000256" key="1">
    <source>
        <dbReference type="SAM" id="Phobius"/>
    </source>
</evidence>
<dbReference type="Proteomes" id="UP000193944">
    <property type="component" value="Unassembled WGS sequence"/>
</dbReference>
<reference evidence="2 3" key="1">
    <citation type="submission" date="2016-08" db="EMBL/GenBank/DDBJ databases">
        <title>A Parts List for Fungal Cellulosomes Revealed by Comparative Genomics.</title>
        <authorList>
            <consortium name="DOE Joint Genome Institute"/>
            <person name="Haitjema C.H."/>
            <person name="Gilmore S.P."/>
            <person name="Henske J.K."/>
            <person name="Solomon K.V."/>
            <person name="De Groot R."/>
            <person name="Kuo A."/>
            <person name="Mondo S.J."/>
            <person name="Salamov A.A."/>
            <person name="Labutti K."/>
            <person name="Zhao Z."/>
            <person name="Chiniquy J."/>
            <person name="Barry K."/>
            <person name="Brewer H.M."/>
            <person name="Purvine S.O."/>
            <person name="Wright A.T."/>
            <person name="Boxma B."/>
            <person name="Van Alen T."/>
            <person name="Hackstein J.H."/>
            <person name="Baker S.E."/>
            <person name="Grigoriev I.V."/>
            <person name="O'Malley M.A."/>
        </authorList>
    </citation>
    <scope>NUCLEOTIDE SEQUENCE [LARGE SCALE GENOMIC DNA]</scope>
    <source>
        <strain evidence="2 3">S4</strain>
    </source>
</reference>
<evidence type="ECO:0000313" key="3">
    <source>
        <dbReference type="Proteomes" id="UP000193944"/>
    </source>
</evidence>
<keyword evidence="1" id="KW-0472">Membrane</keyword>
<keyword evidence="1" id="KW-0812">Transmembrane</keyword>
<comment type="caution">
    <text evidence="2">The sequence shown here is derived from an EMBL/GenBank/DDBJ whole genome shotgun (WGS) entry which is preliminary data.</text>
</comment>
<feature type="transmembrane region" description="Helical" evidence="1">
    <location>
        <begin position="93"/>
        <end position="114"/>
    </location>
</feature>